<dbReference type="SUPFAM" id="SSF51621">
    <property type="entry name" value="Phosphoenolpyruvate/pyruvate domain"/>
    <property type="match status" value="1"/>
</dbReference>
<dbReference type="Gene3D" id="3.20.20.60">
    <property type="entry name" value="Phosphoenolpyruvate-binding domains"/>
    <property type="match status" value="1"/>
</dbReference>
<keyword evidence="4" id="KW-1185">Reference proteome</keyword>
<evidence type="ECO:0000313" key="3">
    <source>
        <dbReference type="EMBL" id="KAL2867218.1"/>
    </source>
</evidence>
<comment type="caution">
    <text evidence="3">The sequence shown here is derived from an EMBL/GenBank/DDBJ whole genome shotgun (WGS) entry which is preliminary data.</text>
</comment>
<dbReference type="InterPro" id="IPR005000">
    <property type="entry name" value="Aldolase/citrate-lyase_domain"/>
</dbReference>
<dbReference type="Proteomes" id="UP001610432">
    <property type="component" value="Unassembled WGS sequence"/>
</dbReference>
<organism evidence="3 4">
    <name type="scientific">Aspergillus lucknowensis</name>
    <dbReference type="NCBI Taxonomy" id="176173"/>
    <lineage>
        <taxon>Eukaryota</taxon>
        <taxon>Fungi</taxon>
        <taxon>Dikarya</taxon>
        <taxon>Ascomycota</taxon>
        <taxon>Pezizomycotina</taxon>
        <taxon>Eurotiomycetes</taxon>
        <taxon>Eurotiomycetidae</taxon>
        <taxon>Eurotiales</taxon>
        <taxon>Aspergillaceae</taxon>
        <taxon>Aspergillus</taxon>
        <taxon>Aspergillus subgen. Nidulantes</taxon>
    </lineage>
</organism>
<feature type="domain" description="HpcH/HpaI aldolase/citrate lyase" evidence="2">
    <location>
        <begin position="7"/>
        <end position="63"/>
    </location>
</feature>
<proteinExistence type="predicted"/>
<dbReference type="InterPro" id="IPR040442">
    <property type="entry name" value="Pyrv_kinase-like_dom_sf"/>
</dbReference>
<reference evidence="3 4" key="1">
    <citation type="submission" date="2024-07" db="EMBL/GenBank/DDBJ databases">
        <title>Section-level genome sequencing and comparative genomics of Aspergillus sections Usti and Cavernicolus.</title>
        <authorList>
            <consortium name="Lawrence Berkeley National Laboratory"/>
            <person name="Nybo J.L."/>
            <person name="Vesth T.C."/>
            <person name="Theobald S."/>
            <person name="Frisvad J.C."/>
            <person name="Larsen T.O."/>
            <person name="Kjaerboelling I."/>
            <person name="Rothschild-Mancinelli K."/>
            <person name="Lyhne E.K."/>
            <person name="Kogle M.E."/>
            <person name="Barry K."/>
            <person name="Clum A."/>
            <person name="Na H."/>
            <person name="Ledsgaard L."/>
            <person name="Lin J."/>
            <person name="Lipzen A."/>
            <person name="Kuo A."/>
            <person name="Riley R."/>
            <person name="Mondo S."/>
            <person name="Labutti K."/>
            <person name="Haridas S."/>
            <person name="Pangalinan J."/>
            <person name="Salamov A.A."/>
            <person name="Simmons B.A."/>
            <person name="Magnuson J.K."/>
            <person name="Chen J."/>
            <person name="Drula E."/>
            <person name="Henrissat B."/>
            <person name="Wiebenga A."/>
            <person name="Lubbers R.J."/>
            <person name="Gomes A.C."/>
            <person name="Macurrencykelacurrency M.R."/>
            <person name="Stajich J."/>
            <person name="Grigoriev I.V."/>
            <person name="Mortensen U.H."/>
            <person name="De Vries R.P."/>
            <person name="Baker S.E."/>
            <person name="Andersen M.R."/>
        </authorList>
    </citation>
    <scope>NUCLEOTIDE SEQUENCE [LARGE SCALE GENOMIC DNA]</scope>
    <source>
        <strain evidence="3 4">CBS 449.75</strain>
    </source>
</reference>
<dbReference type="InterPro" id="IPR015813">
    <property type="entry name" value="Pyrv/PenolPyrv_kinase-like_dom"/>
</dbReference>
<evidence type="ECO:0000259" key="2">
    <source>
        <dbReference type="Pfam" id="PF03328"/>
    </source>
</evidence>
<dbReference type="Pfam" id="PF03328">
    <property type="entry name" value="HpcH_HpaI"/>
    <property type="match status" value="1"/>
</dbReference>
<gene>
    <name evidence="3" type="ORF">BJX67DRAFT_353426</name>
</gene>
<keyword evidence="1" id="KW-0479">Metal-binding</keyword>
<dbReference type="GeneID" id="98144192"/>
<sequence>MIETRGSIESIESIDSIASTTGVDVLLIGSNDLSIELGVPGDFASDVFRDALVKVSAAAKRHGKIRGFLRRG</sequence>
<dbReference type="RefSeq" id="XP_070886197.1">
    <property type="nucleotide sequence ID" value="XM_071029120.1"/>
</dbReference>
<evidence type="ECO:0000256" key="1">
    <source>
        <dbReference type="ARBA" id="ARBA00022723"/>
    </source>
</evidence>
<dbReference type="EMBL" id="JBFXLQ010000020">
    <property type="protein sequence ID" value="KAL2867218.1"/>
    <property type="molecule type" value="Genomic_DNA"/>
</dbReference>
<evidence type="ECO:0000313" key="4">
    <source>
        <dbReference type="Proteomes" id="UP001610432"/>
    </source>
</evidence>
<protein>
    <recommendedName>
        <fullName evidence="2">HpcH/HpaI aldolase/citrate lyase domain-containing protein</fullName>
    </recommendedName>
</protein>
<name>A0ABR4LRR2_9EURO</name>
<accession>A0ABR4LRR2</accession>